<sequence>MITSSKWILQFNNGHFPLGTLVVQLLLVPNERQSQSDDAKAPCTPSVTKGKPRYVVLRCYRIANMEKPLEKCLDEVHQSAGVSGVLCADSQGLCLGVRGRASSMSSGVISSLASKAAMLEPGSSQPVILLESDSSQCLIHRNNGITLAIYKSPEVS</sequence>
<dbReference type="GO" id="GO:0043066">
    <property type="term" value="P:negative regulation of apoptotic process"/>
    <property type="evidence" value="ECO:0007669"/>
    <property type="project" value="InterPro"/>
</dbReference>
<proteinExistence type="inferred from homology"/>
<gene>
    <name evidence="7" type="ORF">SK128_005163</name>
</gene>
<dbReference type="InterPro" id="IPR024135">
    <property type="entry name" value="LAMTOR5"/>
</dbReference>
<dbReference type="AlphaFoldDB" id="A0AAN8XS18"/>
<evidence type="ECO:0000313" key="8">
    <source>
        <dbReference type="Proteomes" id="UP001381693"/>
    </source>
</evidence>
<organism evidence="7 8">
    <name type="scientific">Halocaridina rubra</name>
    <name type="common">Hawaiian red shrimp</name>
    <dbReference type="NCBI Taxonomy" id="373956"/>
    <lineage>
        <taxon>Eukaryota</taxon>
        <taxon>Metazoa</taxon>
        <taxon>Ecdysozoa</taxon>
        <taxon>Arthropoda</taxon>
        <taxon>Crustacea</taxon>
        <taxon>Multicrustacea</taxon>
        <taxon>Malacostraca</taxon>
        <taxon>Eumalacostraca</taxon>
        <taxon>Eucarida</taxon>
        <taxon>Decapoda</taxon>
        <taxon>Pleocyemata</taxon>
        <taxon>Caridea</taxon>
        <taxon>Atyoidea</taxon>
        <taxon>Atyidae</taxon>
        <taxon>Halocaridina</taxon>
    </lineage>
</organism>
<evidence type="ECO:0000256" key="3">
    <source>
        <dbReference type="ARBA" id="ARBA00007795"/>
    </source>
</evidence>
<dbReference type="PRINTS" id="PR02092">
    <property type="entry name" value="HEPBVIRUSXIP"/>
</dbReference>
<evidence type="ECO:0000256" key="1">
    <source>
        <dbReference type="ARBA" id="ARBA00004371"/>
    </source>
</evidence>
<dbReference type="GO" id="GO:0005764">
    <property type="term" value="C:lysosome"/>
    <property type="evidence" value="ECO:0007669"/>
    <property type="project" value="UniProtKB-SubCell"/>
</dbReference>
<protein>
    <recommendedName>
        <fullName evidence="6">Late endosomal/lysosomal adaptor and MAPK and MTOR activator 5</fullName>
    </recommendedName>
</protein>
<evidence type="ECO:0000256" key="2">
    <source>
        <dbReference type="ARBA" id="ARBA00004496"/>
    </source>
</evidence>
<dbReference type="GO" id="GO:0005085">
    <property type="term" value="F:guanyl-nucleotide exchange factor activity"/>
    <property type="evidence" value="ECO:0007669"/>
    <property type="project" value="TreeGrafter"/>
</dbReference>
<dbReference type="EMBL" id="JAXCGZ010003796">
    <property type="protein sequence ID" value="KAK7083164.1"/>
    <property type="molecule type" value="Genomic_DNA"/>
</dbReference>
<name>A0AAN8XS18_HALRR</name>
<keyword evidence="4" id="KW-0963">Cytoplasm</keyword>
<dbReference type="Gene3D" id="3.30.450.30">
    <property type="entry name" value="Dynein light chain 2a, cytoplasmic"/>
    <property type="match status" value="1"/>
</dbReference>
<dbReference type="SUPFAM" id="SSF103196">
    <property type="entry name" value="Roadblock/LC7 domain"/>
    <property type="match status" value="1"/>
</dbReference>
<dbReference type="PANTHER" id="PTHR13342:SF2">
    <property type="entry name" value="RAGULATOR COMPLEX PROTEIN LAMTOR5"/>
    <property type="match status" value="1"/>
</dbReference>
<evidence type="ECO:0000256" key="6">
    <source>
        <dbReference type="ARBA" id="ARBA00032692"/>
    </source>
</evidence>
<dbReference type="GO" id="GO:1904263">
    <property type="term" value="P:positive regulation of TORC1 signaling"/>
    <property type="evidence" value="ECO:0007669"/>
    <property type="project" value="TreeGrafter"/>
</dbReference>
<dbReference type="PANTHER" id="PTHR13342">
    <property type="entry name" value="RAGULATOR COMPLEX PROTEIN LAMTOR5"/>
    <property type="match status" value="1"/>
</dbReference>
<dbReference type="Pfam" id="PF16672">
    <property type="entry name" value="LAMTOR5"/>
    <property type="match status" value="1"/>
</dbReference>
<comment type="similarity">
    <text evidence="3">Belongs to the LAMTOR5 family.</text>
</comment>
<evidence type="ECO:0000256" key="5">
    <source>
        <dbReference type="ARBA" id="ARBA00023228"/>
    </source>
</evidence>
<dbReference type="Proteomes" id="UP001381693">
    <property type="component" value="Unassembled WGS sequence"/>
</dbReference>
<dbReference type="GO" id="GO:0071230">
    <property type="term" value="P:cellular response to amino acid stimulus"/>
    <property type="evidence" value="ECO:0007669"/>
    <property type="project" value="TreeGrafter"/>
</dbReference>
<accession>A0AAN8XS18</accession>
<dbReference type="FunFam" id="3.30.450.30:FF:000005">
    <property type="entry name" value="Ragulator complex protein LAMTOR5 homolog"/>
    <property type="match status" value="1"/>
</dbReference>
<dbReference type="GO" id="GO:0071986">
    <property type="term" value="C:Ragulator complex"/>
    <property type="evidence" value="ECO:0007669"/>
    <property type="project" value="InterPro"/>
</dbReference>
<evidence type="ECO:0000313" key="7">
    <source>
        <dbReference type="EMBL" id="KAK7083164.1"/>
    </source>
</evidence>
<keyword evidence="5" id="KW-0458">Lysosome</keyword>
<reference evidence="7 8" key="1">
    <citation type="submission" date="2023-11" db="EMBL/GenBank/DDBJ databases">
        <title>Halocaridina rubra genome assembly.</title>
        <authorList>
            <person name="Smith C."/>
        </authorList>
    </citation>
    <scope>NUCLEOTIDE SEQUENCE [LARGE SCALE GENOMIC DNA]</scope>
    <source>
        <strain evidence="7">EP-1</strain>
        <tissue evidence="7">Whole</tissue>
    </source>
</reference>
<keyword evidence="8" id="KW-1185">Reference proteome</keyword>
<evidence type="ECO:0000256" key="4">
    <source>
        <dbReference type="ARBA" id="ARBA00022490"/>
    </source>
</evidence>
<comment type="caution">
    <text evidence="7">The sequence shown here is derived from an EMBL/GenBank/DDBJ whole genome shotgun (WGS) entry which is preliminary data.</text>
</comment>
<comment type="subcellular location">
    <subcellularLocation>
        <location evidence="2">Cytoplasm</location>
    </subcellularLocation>
    <subcellularLocation>
        <location evidence="1">Lysosome</location>
    </subcellularLocation>
</comment>